<evidence type="ECO:0000256" key="3">
    <source>
        <dbReference type="ARBA" id="ARBA00023082"/>
    </source>
</evidence>
<dbReference type="PROSITE" id="PS01063">
    <property type="entry name" value="SIGMA70_ECF"/>
    <property type="match status" value="1"/>
</dbReference>
<dbReference type="Gene3D" id="1.10.10.10">
    <property type="entry name" value="Winged helix-like DNA-binding domain superfamily/Winged helix DNA-binding domain"/>
    <property type="match status" value="1"/>
</dbReference>
<sequence length="194" mass="22291">MDPERWLDEYGDSLMAYAVVRVRDTATAEDLVQETLLAAWRGRAAYAGQAAERSWLVGILKRKIADYWRATRGRRHNKVAGNVPHENDPPLFNSRSEWAVRPQAWSLENAIDRSLAAAGAAAEAEEFWQVLARCQADLPQHLVRVFHGRTITEASPEQLCEEEGISRQNLSVRLHRARLLVRRCLERRWFCEED</sequence>
<dbReference type="InterPro" id="IPR013325">
    <property type="entry name" value="RNA_pol_sigma_r2"/>
</dbReference>
<organism evidence="8 9">
    <name type="scientific">Botrimarina hoheduenensis</name>
    <dbReference type="NCBI Taxonomy" id="2528000"/>
    <lineage>
        <taxon>Bacteria</taxon>
        <taxon>Pseudomonadati</taxon>
        <taxon>Planctomycetota</taxon>
        <taxon>Planctomycetia</taxon>
        <taxon>Pirellulales</taxon>
        <taxon>Lacipirellulaceae</taxon>
        <taxon>Botrimarina</taxon>
    </lineage>
</organism>
<dbReference type="InterPro" id="IPR000838">
    <property type="entry name" value="RNA_pol_sigma70_ECF_CS"/>
</dbReference>
<evidence type="ECO:0000256" key="1">
    <source>
        <dbReference type="ARBA" id="ARBA00010641"/>
    </source>
</evidence>
<evidence type="ECO:0000256" key="6">
    <source>
        <dbReference type="RuleBase" id="RU000716"/>
    </source>
</evidence>
<dbReference type="InterPro" id="IPR039425">
    <property type="entry name" value="RNA_pol_sigma-70-like"/>
</dbReference>
<dbReference type="SUPFAM" id="SSF88659">
    <property type="entry name" value="Sigma3 and sigma4 domains of RNA polymerase sigma factors"/>
    <property type="match status" value="1"/>
</dbReference>
<feature type="domain" description="RNA polymerase sigma-70 region 2" evidence="7">
    <location>
        <begin position="8"/>
        <end position="72"/>
    </location>
</feature>
<dbReference type="Proteomes" id="UP000318995">
    <property type="component" value="Unassembled WGS sequence"/>
</dbReference>
<keyword evidence="5 6" id="KW-0804">Transcription</keyword>
<name>A0A5C5WEC5_9BACT</name>
<dbReference type="InterPro" id="IPR036388">
    <property type="entry name" value="WH-like_DNA-bd_sf"/>
</dbReference>
<dbReference type="SUPFAM" id="SSF88946">
    <property type="entry name" value="Sigma2 domain of RNA polymerase sigma factors"/>
    <property type="match status" value="1"/>
</dbReference>
<keyword evidence="3 6" id="KW-0731">Sigma factor</keyword>
<evidence type="ECO:0000256" key="2">
    <source>
        <dbReference type="ARBA" id="ARBA00023015"/>
    </source>
</evidence>
<comment type="caution">
    <text evidence="8">The sequence shown here is derived from an EMBL/GenBank/DDBJ whole genome shotgun (WGS) entry which is preliminary data.</text>
</comment>
<evidence type="ECO:0000259" key="7">
    <source>
        <dbReference type="Pfam" id="PF04542"/>
    </source>
</evidence>
<dbReference type="GO" id="GO:0006352">
    <property type="term" value="P:DNA-templated transcription initiation"/>
    <property type="evidence" value="ECO:0007669"/>
    <property type="project" value="InterPro"/>
</dbReference>
<dbReference type="GO" id="GO:0016987">
    <property type="term" value="F:sigma factor activity"/>
    <property type="evidence" value="ECO:0007669"/>
    <property type="project" value="UniProtKB-KW"/>
</dbReference>
<evidence type="ECO:0000313" key="9">
    <source>
        <dbReference type="Proteomes" id="UP000318995"/>
    </source>
</evidence>
<accession>A0A5C5WEC5</accession>
<dbReference type="Gene3D" id="1.10.1740.10">
    <property type="match status" value="1"/>
</dbReference>
<keyword evidence="4 6" id="KW-0238">DNA-binding</keyword>
<evidence type="ECO:0000256" key="4">
    <source>
        <dbReference type="ARBA" id="ARBA00023125"/>
    </source>
</evidence>
<evidence type="ECO:0000256" key="5">
    <source>
        <dbReference type="ARBA" id="ARBA00023163"/>
    </source>
</evidence>
<dbReference type="Pfam" id="PF04542">
    <property type="entry name" value="Sigma70_r2"/>
    <property type="match status" value="1"/>
</dbReference>
<evidence type="ECO:0000313" key="8">
    <source>
        <dbReference type="EMBL" id="TWT48503.1"/>
    </source>
</evidence>
<keyword evidence="9" id="KW-1185">Reference proteome</keyword>
<dbReference type="GO" id="GO:0003677">
    <property type="term" value="F:DNA binding"/>
    <property type="evidence" value="ECO:0007669"/>
    <property type="project" value="UniProtKB-KW"/>
</dbReference>
<reference evidence="8 9" key="1">
    <citation type="submission" date="2019-02" db="EMBL/GenBank/DDBJ databases">
        <title>Deep-cultivation of Planctomycetes and their phenomic and genomic characterization uncovers novel biology.</title>
        <authorList>
            <person name="Wiegand S."/>
            <person name="Jogler M."/>
            <person name="Boedeker C."/>
            <person name="Pinto D."/>
            <person name="Vollmers J."/>
            <person name="Rivas-Marin E."/>
            <person name="Kohn T."/>
            <person name="Peeters S.H."/>
            <person name="Heuer A."/>
            <person name="Rast P."/>
            <person name="Oberbeckmann S."/>
            <person name="Bunk B."/>
            <person name="Jeske O."/>
            <person name="Meyerdierks A."/>
            <person name="Storesund J.E."/>
            <person name="Kallscheuer N."/>
            <person name="Luecker S."/>
            <person name="Lage O.M."/>
            <person name="Pohl T."/>
            <person name="Merkel B.J."/>
            <person name="Hornburger P."/>
            <person name="Mueller R.-W."/>
            <person name="Bruemmer F."/>
            <person name="Labrenz M."/>
            <person name="Spormann A.M."/>
            <person name="Op Den Camp H."/>
            <person name="Overmann J."/>
            <person name="Amann R."/>
            <person name="Jetten M.S.M."/>
            <person name="Mascher T."/>
            <person name="Medema M.H."/>
            <person name="Devos D.P."/>
            <person name="Kaster A.-K."/>
            <person name="Ovreas L."/>
            <person name="Rohde M."/>
            <person name="Galperin M.Y."/>
            <person name="Jogler C."/>
        </authorList>
    </citation>
    <scope>NUCLEOTIDE SEQUENCE [LARGE SCALE GENOMIC DNA]</scope>
    <source>
        <strain evidence="8 9">Pla111</strain>
    </source>
</reference>
<dbReference type="AlphaFoldDB" id="A0A5C5WEC5"/>
<dbReference type="InterPro" id="IPR007627">
    <property type="entry name" value="RNA_pol_sigma70_r2"/>
</dbReference>
<dbReference type="EMBL" id="SJPH01000001">
    <property type="protein sequence ID" value="TWT48503.1"/>
    <property type="molecule type" value="Genomic_DNA"/>
</dbReference>
<gene>
    <name evidence="8" type="ORF">Pla111_02730</name>
</gene>
<keyword evidence="2 6" id="KW-0805">Transcription regulation</keyword>
<dbReference type="InterPro" id="IPR013324">
    <property type="entry name" value="RNA_pol_sigma_r3/r4-like"/>
</dbReference>
<protein>
    <recommendedName>
        <fullName evidence="6">RNA polymerase sigma factor</fullName>
    </recommendedName>
</protein>
<dbReference type="PANTHER" id="PTHR43133">
    <property type="entry name" value="RNA POLYMERASE ECF-TYPE SIGMA FACTO"/>
    <property type="match status" value="1"/>
</dbReference>
<dbReference type="NCBIfam" id="TIGR02937">
    <property type="entry name" value="sigma70-ECF"/>
    <property type="match status" value="1"/>
</dbReference>
<comment type="similarity">
    <text evidence="1 6">Belongs to the sigma-70 factor family. ECF subfamily.</text>
</comment>
<proteinExistence type="inferred from homology"/>
<dbReference type="InterPro" id="IPR014284">
    <property type="entry name" value="RNA_pol_sigma-70_dom"/>
</dbReference>
<dbReference type="PANTHER" id="PTHR43133:SF8">
    <property type="entry name" value="RNA POLYMERASE SIGMA FACTOR HI_1459-RELATED"/>
    <property type="match status" value="1"/>
</dbReference>